<feature type="compositionally biased region" description="Polar residues" evidence="1">
    <location>
        <begin position="3286"/>
        <end position="3297"/>
    </location>
</feature>
<feature type="compositionally biased region" description="Basic and acidic residues" evidence="1">
    <location>
        <begin position="53"/>
        <end position="65"/>
    </location>
</feature>
<feature type="compositionally biased region" description="Polar residues" evidence="1">
    <location>
        <begin position="2929"/>
        <end position="2939"/>
    </location>
</feature>
<feature type="region of interest" description="Disordered" evidence="1">
    <location>
        <begin position="139"/>
        <end position="195"/>
    </location>
</feature>
<feature type="compositionally biased region" description="Low complexity" evidence="1">
    <location>
        <begin position="3671"/>
        <end position="3689"/>
    </location>
</feature>
<name>A0A1S0UKX2_LOALO</name>
<dbReference type="GeneID" id="9945771"/>
<feature type="region of interest" description="Disordered" evidence="1">
    <location>
        <begin position="1220"/>
        <end position="1248"/>
    </location>
</feature>
<feature type="compositionally biased region" description="Acidic residues" evidence="1">
    <location>
        <begin position="3747"/>
        <end position="3760"/>
    </location>
</feature>
<feature type="region of interest" description="Disordered" evidence="1">
    <location>
        <begin position="51"/>
        <end position="86"/>
    </location>
</feature>
<feature type="compositionally biased region" description="Basic and acidic residues" evidence="1">
    <location>
        <begin position="3477"/>
        <end position="3492"/>
    </location>
</feature>
<feature type="compositionally biased region" description="Basic and acidic residues" evidence="1">
    <location>
        <begin position="2918"/>
        <end position="2928"/>
    </location>
</feature>
<evidence type="ECO:0000256" key="1">
    <source>
        <dbReference type="SAM" id="MobiDB-lite"/>
    </source>
</evidence>
<feature type="compositionally biased region" description="Basic and acidic residues" evidence="1">
    <location>
        <begin position="3305"/>
        <end position="3316"/>
    </location>
</feature>
<dbReference type="OMA" id="PDERNFE"/>
<feature type="compositionally biased region" description="Polar residues" evidence="1">
    <location>
        <begin position="3145"/>
        <end position="3165"/>
    </location>
</feature>
<feature type="region of interest" description="Disordered" evidence="1">
    <location>
        <begin position="3715"/>
        <end position="3780"/>
    </location>
</feature>
<feature type="compositionally biased region" description="Basic and acidic residues" evidence="1">
    <location>
        <begin position="3203"/>
        <end position="3219"/>
    </location>
</feature>
<feature type="region of interest" description="Disordered" evidence="1">
    <location>
        <begin position="1422"/>
        <end position="1509"/>
    </location>
</feature>
<dbReference type="OrthoDB" id="5876619at2759"/>
<protein>
    <submittedName>
        <fullName evidence="2">Uncharacterized protein</fullName>
    </submittedName>
</protein>
<feature type="region of interest" description="Disordered" evidence="1">
    <location>
        <begin position="3671"/>
        <end position="3702"/>
    </location>
</feature>
<feature type="region of interest" description="Disordered" evidence="1">
    <location>
        <begin position="3282"/>
        <end position="3323"/>
    </location>
</feature>
<feature type="compositionally biased region" description="Low complexity" evidence="1">
    <location>
        <begin position="3429"/>
        <end position="3440"/>
    </location>
</feature>
<feature type="region of interest" description="Disordered" evidence="1">
    <location>
        <begin position="4091"/>
        <end position="4110"/>
    </location>
</feature>
<feature type="region of interest" description="Disordered" evidence="1">
    <location>
        <begin position="3376"/>
        <end position="3509"/>
    </location>
</feature>
<feature type="region of interest" description="Disordered" evidence="1">
    <location>
        <begin position="3524"/>
        <end position="3543"/>
    </location>
</feature>
<dbReference type="CTD" id="9945771"/>
<feature type="compositionally biased region" description="Basic and acidic residues" evidence="1">
    <location>
        <begin position="1422"/>
        <end position="1431"/>
    </location>
</feature>
<accession>A0A1S0UKX2</accession>
<feature type="compositionally biased region" description="Low complexity" evidence="1">
    <location>
        <begin position="3721"/>
        <end position="3740"/>
    </location>
</feature>
<feature type="region of interest" description="Disordered" evidence="1">
    <location>
        <begin position="1335"/>
        <end position="1357"/>
    </location>
</feature>
<reference evidence="2" key="1">
    <citation type="submission" date="2012-04" db="EMBL/GenBank/DDBJ databases">
        <title>The Genome Sequence of Loa loa.</title>
        <authorList>
            <consortium name="The Broad Institute Genome Sequencing Platform"/>
            <consortium name="Broad Institute Genome Sequencing Center for Infectious Disease"/>
            <person name="Nutman T.B."/>
            <person name="Fink D.L."/>
            <person name="Russ C."/>
            <person name="Young S."/>
            <person name="Zeng Q."/>
            <person name="Gargeya S."/>
            <person name="Alvarado L."/>
            <person name="Berlin A."/>
            <person name="Chapman S.B."/>
            <person name="Chen Z."/>
            <person name="Freedman E."/>
            <person name="Gellesch M."/>
            <person name="Goldberg J."/>
            <person name="Griggs A."/>
            <person name="Gujja S."/>
            <person name="Heilman E.R."/>
            <person name="Heiman D."/>
            <person name="Howarth C."/>
            <person name="Mehta T."/>
            <person name="Neiman D."/>
            <person name="Pearson M."/>
            <person name="Roberts A."/>
            <person name="Saif S."/>
            <person name="Shea T."/>
            <person name="Shenoy N."/>
            <person name="Sisk P."/>
            <person name="Stolte C."/>
            <person name="Sykes S."/>
            <person name="White J."/>
            <person name="Yandava C."/>
            <person name="Haas B."/>
            <person name="Henn M.R."/>
            <person name="Nusbaum C."/>
            <person name="Birren B."/>
        </authorList>
    </citation>
    <scope>NUCLEOTIDE SEQUENCE [LARGE SCALE GENOMIC DNA]</scope>
</reference>
<proteinExistence type="predicted"/>
<feature type="region of interest" description="Disordered" evidence="1">
    <location>
        <begin position="2407"/>
        <end position="2426"/>
    </location>
</feature>
<dbReference type="EMBL" id="JH712092">
    <property type="protein sequence ID" value="EJD76076.1"/>
    <property type="molecule type" value="Genomic_DNA"/>
</dbReference>
<dbReference type="RefSeq" id="XP_020306898.1">
    <property type="nucleotide sequence ID" value="XM_020449561.1"/>
</dbReference>
<feature type="compositionally biased region" description="Basic and acidic residues" evidence="1">
    <location>
        <begin position="1487"/>
        <end position="1509"/>
    </location>
</feature>
<feature type="compositionally biased region" description="Polar residues" evidence="1">
    <location>
        <begin position="3389"/>
        <end position="3403"/>
    </location>
</feature>
<gene>
    <name evidence="2" type="ORF">LOAG_16909</name>
</gene>
<feature type="region of interest" description="Disordered" evidence="1">
    <location>
        <begin position="1023"/>
        <end position="1046"/>
    </location>
</feature>
<feature type="compositionally biased region" description="Polar residues" evidence="1">
    <location>
        <begin position="3763"/>
        <end position="3777"/>
    </location>
</feature>
<organism evidence="2">
    <name type="scientific">Loa loa</name>
    <name type="common">Eye worm</name>
    <name type="synonym">Filaria loa</name>
    <dbReference type="NCBI Taxonomy" id="7209"/>
    <lineage>
        <taxon>Eukaryota</taxon>
        <taxon>Metazoa</taxon>
        <taxon>Ecdysozoa</taxon>
        <taxon>Nematoda</taxon>
        <taxon>Chromadorea</taxon>
        <taxon>Rhabditida</taxon>
        <taxon>Spirurina</taxon>
        <taxon>Spiruromorpha</taxon>
        <taxon>Filarioidea</taxon>
        <taxon>Onchocercidae</taxon>
        <taxon>Loa</taxon>
    </lineage>
</organism>
<feature type="compositionally biased region" description="Basic and acidic residues" evidence="1">
    <location>
        <begin position="151"/>
        <end position="163"/>
    </location>
</feature>
<dbReference type="KEGG" id="loa:LOAG_16909"/>
<sequence>MYYRFESRGRVSSALDTIGSVRERIAIFETLSTDNQLVSTRKSDNSAELAGFLKHDRDSPFREGSSEPDDEPKTIPYKPESDQSDAKETGKLFLFAQIKETTGHLDGLTKAQSKTYCGYNGSQKDRYDVQKYSYGSDQIAAQESGQQSRTEMQKHIPSERRGTPETVGAKRTKQKNDNKSVRNTEGQKLAKWEQEQSTSLPNELQVLMQRRFQKIVEAEEAKKVRELVNKTEEEQILKPVIPFGIDLQQTVTQPTKSSKLKGLQEVRTQRRDQETCSEIYAVEGWEAIDADEIYTVTKEYFTKQGEVMGKEIHSKGSASATRKTPAAGTTLDSESTIWKMLIPTEKYFGLENVLSGNETAKDETLILHYTKEPPMEKLRLKENERMLSEELIEKGDIYTRMVKGEGHLSKCVSDDASTVTSATERPELDFLKNGTGELEVILLSPYEGLSKSEVLLPGELNITDILLENTKKFTASFDGLSENSKERACEVKIVRESIIPSSINESKEPLLSERKIIVTETGLIKRINVLETSPVEGKIKLREASVVRTEISKEILKTERLKEEVDIISMTREEDPIKQQKKSSALLQTITVQNMCDLRTGREMSVRYKDTPFMVTVGPVLTQVKEVKEPVPGAAFKKNEAKGVINFDIVMQLEVKEDEAGSTKTDEAYAVKIGLLERGGFGGDESWEGRKTSEQIAKNIVDVIDEDEKCLENEAKRVVENMTAEGAIDKTETAFKKDDFGNICTSKNHLLIETSSQKQIIHFPKAKACCHEKQQGDSEEGETTNFEPILSERVEITSEEETSTEVAEGTINNEWTETARQEEMHYTQGTSVEWMLKDEKSQLQEVEMDKPKMIILGKEKQFDEMGDKMKHAGKDHCYSQITSEEAMGKLERLRPTEPYVELSAIARTSQMQKYKSEGSETFIQRVGSKKFPVLKKTYRPTEDIEITEQHKVWAYHEPASMEISTQEEMLTKQEAEDGKSSVLKEVLEVEGKESVIKSRLYAQASADELDASERDQICSKNLQFKKEEDSSAQEPKNPDKKEGRVSVVVTTPTVAPATSATVIYNHIPEIPRREEGKIETGKETSLIDRETVSEYLSDIDTDFKNEKEAVVHIKQQEELQLISGYRNKDKCEKYEDILKNDKVQDQLEGRLAHTKDFVEDFFESSSLKLFSDQRSGKVNALRPHISLSNISSTGWLQKQGKRVELLRTTSICALNYEMSSEGEQLEQESDSYKSTSKEEKREEEEEVGDMKLQQIKVVECSENEVKEVEEIPSKCSRLTTVVGTEGESIKSKNVEVSTTLLGTEEFSKTDAIVEGPSESVNDELGYNKEMDERLKGYKKDKGDENMKRNGEICGDRAHPEEVRESILDRSKILTETTELSRLPYKEVDWKDSRTVDEKRQVKTAGEKVYEDRLHFRGSLRDSVKREEHKQTPEYIESTVETEEEWNSKSVETIKEGPAEMGESPILHSKWPKMEKSVQEPPAESEEIMDRLNRTEDLEETGTKPFEDFTPDKESAIISKELTTELVHVTDMKPPAESEEIMDRLNRTEDLEETETKSFQDFMLDREEYGAVMSKELTTEGEDTETKALTESELEDRSSWTEALVETEIKPFEDFIPSREAVSEYGILVSEFALTEEKPISSRNLMYEVPIQTDELMKQCGDMHVTNSESKHFQTRLMRFSRDAATAAEGTGTAPIVLARLRVSKVCDSVSGGGEISHGRSIQMVSERASSETIRDELEWMQSQANGLNEGKTSVQCEDSVGGNAHLELLTKDVLTKEHQIPLAAEVSTTERLIQEYAEYDMVPTTEEETRSPAVYKTLFEHEILQPRAEVQHQFLTKKVPEKIETKPFKNVMPEYHLQNYDVAVAKEKITRESEEFFKKNRYPGNAASVEMFRKDLERTEAQKFKDILQQECRASLLKKLVTEEELMVLHEKEQKTFFGQKCSVTQAEEKKHIPLEGKQSIITPLSLYGTRESEESVCMLQKEIMNQQSEMGHSEGSEVKLFEGRVSKNAESEGVVFETAIPEEFVEEVGIAKKQATMESDKQDGVGFAEEVIKEQVVEDSLTDIFSSWKYKQIEFSREASSDMDGVKESARDDEAFLRSPEIQSEVEDRQRTTEFAAAKGKEKCTDTKTLPRDVLISSEISFADVVVGHPAHGVNDMTGTEAEQLRTKDRDLQKMGKLISSLTTERLPTELSEEEIMPQQMRESLSKIQEGMEKLPEYQLKQNIVCKGVTLVGGTEKMEGWSPSRFYSVTPFEQSRSLSPKEKEFAKKQEMEVFCEPSLFLNQIQECKNIITDVGYNKTNRDVHLEARKELDTDQRWIDEKKHLRFPEGSETVAREILASGTFTIRDTAKAGDHDVKNDIGETSIEQFPDTDYQFTPPKATKQCDEAAIMREMVAEERILGKETDYNPMENLNKPVQKDEEEDIDSKGTIEPYAVETYLDQKGLVKLDGPESETSTTKQAKTQDKLSYPAMDLPSAVDQTANFISPGVQMDISLLENLYRVSENSCRDQVLIESLREGMQVKTSFKEDIQEEVPENNEVQPMVPSDEVEGRVTVKTGLTDSKKINFDGLTSEGETSYEVDLDGIGHLIMIDEKIKPFCAEAEHPYELTVDISWTPEDEGIDAETGLEKQKFSYAEQVITYPSDDMINAAMKEERVTGSITKENEELSNKINRDGDKSFPMFETIQWQKLTDGSEVTSGKLKTNELIEESAVKTEKVAFEHDKEHEKQFIIEVLGEDKGDSESFLTHRFQPKKYVIKSSEITVVGSTTLQKWLRDGKENQEEFIIQGQQISELTRDEKFEGNVDAKAFEMMDRDQKEFAKKLVTVESEQELTEGLQMVQNLEELKIDSGDDITVPQQSFDAESDEKKLFSIKEPPEQLTAKHDLMTSFEEGKLEDVRIASEGFLDTVEIRPTIPQQSEDNHVLEKGSDRQQSAEFSLSGENEVRKEEESLCYSEEQDMFSMIQEVTSTGKESFKEDLSDPAKTTESAAAVVLAASEALAIFGSIETVQVVEDQKSFLRSASSDAFDSSMEKRKDGEKMSHCEESEKRINSSIISSTEAFVELNDAKVIYGEISDAPWQQAKGRQSEETVSGKQLELAAKECTDEVANEQKVTLLSVLDRYPSEQQECHKFTLSRKKETEEDASPPSFSSMFPTNAGNTQTESMQEVQKRIESLEVIAVVPQQRIEETVINKFSLPAKGQYRETKEDVCELGSVRDDDKRGKVKAIAEPTSEPVSEESLTLTEAPLSKQKTGNGSSEMDEKAKIARGIDLQANAKHLISESMGKLDQTASRSSSNYNIDPSIRKHSFSESRPSEEKVTAGMSVSQVQYEHKADYGSDLKEKLETLIEETNKLKRHAEGCNLLKDDEKNEEELDIQATVMADDNVKPAESLSRSESTYKTATATSRDGYETCLTSQEDTFETAPSCHSQESEYTTATSEASSRLSVMSEERQESATPLAFLSPVQSDRLFTASQDEEQEPNRQEDRVIDSKRSSPDVPDIELVSVEDEDDMEEDMLLRTAGGILLAPDLDPERPVSPIPPGFSDEDEGIAAVAIASDCSRKVADQARQAEIKILDSIVEASGDDVLADEIFPSWKQEMPDSTIFQESMHEKAMDFGKEYSQQNILKYSDLSVGNKISIFHTTEKIEGVALPSEAVLYTGSDSLDSLDKISIKSGSSGKKYSTSRRSSTSSRKSSHDEPQTFVERLTPELKMSWVEKDQEMESVKQSSSSSSEEYPTYISESEQVNTVEAELETVDEEPEEVDSLNGRSVSSNGQGTDISMTVGKYKTVSSDNVSETSLQEFERIERDVLNKGESSLSGSEVELYVAGKLKRADGSTNSLAEFERLEQEVVAEGSPQDEVMILSDIREESEVEEMSIRDDDEEHDSISDIKAIPVEEDIQAATPLASPTDSIERNFENFVPEPMGTSTDSLEINVRSVHTESDLGAESYLTEYEVIEKVHEEMHDSLEIIPQDKDSMLQGVSVQEISQDRQALLSGDDMSTYQRDQEEEKDSLIGDVDTMLHDYPTTLTTFETVQINEDGSKEIISRRVLTRVTDPVISHVQFTGTENEHRLRDLEREEEFETVDVEGNVTRTTLHRSVPSSSAGTSHPAHRG</sequence>
<dbReference type="InParanoid" id="A0A1S0UKX2"/>
<evidence type="ECO:0000313" key="2">
    <source>
        <dbReference type="EMBL" id="EJD76076.1"/>
    </source>
</evidence>
<feature type="region of interest" description="Disordered" evidence="1">
    <location>
        <begin position="3203"/>
        <end position="3259"/>
    </location>
</feature>
<feature type="compositionally biased region" description="Polar residues" evidence="1">
    <location>
        <begin position="139"/>
        <end position="150"/>
    </location>
</feature>
<feature type="region of interest" description="Disordered" evidence="1">
    <location>
        <begin position="3130"/>
        <end position="3166"/>
    </location>
</feature>
<feature type="region of interest" description="Disordered" evidence="1">
    <location>
        <begin position="2912"/>
        <end position="2942"/>
    </location>
</feature>